<evidence type="ECO:0000313" key="2">
    <source>
        <dbReference type="EMBL" id="KAF4671756.1"/>
    </source>
</evidence>
<sequence>MNGGGGGAGGIGGGGGRRPFTSTFVRSIDSRDVASMERGSQTSASAAAARPSRWSTGGLGLGRRGADSPVWIERCYDTSTGLVTYNVVDLTHNSSSISSQGRASGASMAPQHRDSESRGLMRCQKGNANIVQALAVFLWSLKKASPEHFSSLPTAFKNATESFPPPNPPSYATTTSSTYPSLLRPQTPAAPPRKEQTQTKPRLSPEARAGGATYDGDLGAVGTPVVSTRASAITPGSPSPGAHSGLDGIDRLAMVLKDSIMAGMESRFAKIEEDIQSQMSNMMAHVQMVDHRVEITRIEQKQLAEEIQCKLQGLKDSLALHSGQFLNAVSAVEESVASVVASELSRERGSISVMGASSSMTPSNCLTPTAQEFTPHRMPINNLSVASPTPSRLAKSAPHVAVRMAPTTPESSAAEAAPTTPVEGNDSAESSPPFSDSTPKSSPPPTETDQAIDLSTKLASSLSESGFHVHREEYNYMISWNTESLHLRRGYLMWAFKAAGFHKDAIRPYPSGPGLLDAMILMKAGIKEYHISAIDIAESAQSALVRSPRKEPDEASASRMFRQMVSQYPGMVTLREELGHWVDNEGLDPALLLMPHATINPGL</sequence>
<name>A0A7J6MJY5_PERCH</name>
<organism evidence="2 3">
    <name type="scientific">Perkinsus chesapeaki</name>
    <name type="common">Clam parasite</name>
    <name type="synonym">Perkinsus andrewsi</name>
    <dbReference type="NCBI Taxonomy" id="330153"/>
    <lineage>
        <taxon>Eukaryota</taxon>
        <taxon>Sar</taxon>
        <taxon>Alveolata</taxon>
        <taxon>Perkinsozoa</taxon>
        <taxon>Perkinsea</taxon>
        <taxon>Perkinsida</taxon>
        <taxon>Perkinsidae</taxon>
        <taxon>Perkinsus</taxon>
    </lineage>
</organism>
<feature type="compositionally biased region" description="Low complexity" evidence="1">
    <location>
        <begin position="170"/>
        <end position="181"/>
    </location>
</feature>
<gene>
    <name evidence="2" type="ORF">FOL47_001254</name>
</gene>
<keyword evidence="3" id="KW-1185">Reference proteome</keyword>
<protein>
    <submittedName>
        <fullName evidence="2">Uncharacterized protein</fullName>
    </submittedName>
</protein>
<feature type="compositionally biased region" description="Polar residues" evidence="1">
    <location>
        <begin position="381"/>
        <end position="390"/>
    </location>
</feature>
<comment type="caution">
    <text evidence="2">The sequence shown here is derived from an EMBL/GenBank/DDBJ whole genome shotgun (WGS) entry which is preliminary data.</text>
</comment>
<evidence type="ECO:0000313" key="3">
    <source>
        <dbReference type="Proteomes" id="UP000591131"/>
    </source>
</evidence>
<feature type="compositionally biased region" description="Low complexity" evidence="1">
    <location>
        <begin position="95"/>
        <end position="107"/>
    </location>
</feature>
<evidence type="ECO:0000256" key="1">
    <source>
        <dbReference type="SAM" id="MobiDB-lite"/>
    </source>
</evidence>
<feature type="region of interest" description="Disordered" evidence="1">
    <location>
        <begin position="380"/>
        <end position="450"/>
    </location>
</feature>
<dbReference type="OrthoDB" id="10496306at2759"/>
<feature type="region of interest" description="Disordered" evidence="1">
    <location>
        <begin position="1"/>
        <end position="64"/>
    </location>
</feature>
<proteinExistence type="predicted"/>
<feature type="compositionally biased region" description="Low complexity" evidence="1">
    <location>
        <begin position="38"/>
        <end position="55"/>
    </location>
</feature>
<dbReference type="AlphaFoldDB" id="A0A7J6MJY5"/>
<reference evidence="2 3" key="1">
    <citation type="submission" date="2020-04" db="EMBL/GenBank/DDBJ databases">
        <title>Perkinsus chesapeaki whole genome sequence.</title>
        <authorList>
            <person name="Bogema D.R."/>
        </authorList>
    </citation>
    <scope>NUCLEOTIDE SEQUENCE [LARGE SCALE GENOMIC DNA]</scope>
    <source>
        <strain evidence="2">ATCC PRA-425</strain>
    </source>
</reference>
<feature type="compositionally biased region" description="Low complexity" evidence="1">
    <location>
        <begin position="430"/>
        <end position="440"/>
    </location>
</feature>
<feature type="region of interest" description="Disordered" evidence="1">
    <location>
        <begin position="95"/>
        <end position="119"/>
    </location>
</feature>
<dbReference type="EMBL" id="JAAPAO010000129">
    <property type="protein sequence ID" value="KAF4671756.1"/>
    <property type="molecule type" value="Genomic_DNA"/>
</dbReference>
<feature type="region of interest" description="Disordered" evidence="1">
    <location>
        <begin position="160"/>
        <end position="220"/>
    </location>
</feature>
<dbReference type="Proteomes" id="UP000591131">
    <property type="component" value="Unassembled WGS sequence"/>
</dbReference>
<accession>A0A7J6MJY5</accession>
<feature type="compositionally biased region" description="Gly residues" evidence="1">
    <location>
        <begin position="1"/>
        <end position="17"/>
    </location>
</feature>